<gene>
    <name evidence="1" type="ORF">ACFY8O_14000</name>
</gene>
<dbReference type="InterPro" id="IPR045428">
    <property type="entry name" value="EACC1"/>
</dbReference>
<evidence type="ECO:0000313" key="1">
    <source>
        <dbReference type="EMBL" id="MFF5897032.1"/>
    </source>
</evidence>
<accession>A0ABW6X7M8</accession>
<keyword evidence="2" id="KW-1185">Reference proteome</keyword>
<name>A0ABW6X7M8_9ACTN</name>
<dbReference type="EMBL" id="JBIBEG010000003">
    <property type="protein sequence ID" value="MFF5897032.1"/>
    <property type="molecule type" value="Genomic_DNA"/>
</dbReference>
<dbReference type="Proteomes" id="UP001602322">
    <property type="component" value="Unassembled WGS sequence"/>
</dbReference>
<evidence type="ECO:0000313" key="2">
    <source>
        <dbReference type="Proteomes" id="UP001602322"/>
    </source>
</evidence>
<comment type="caution">
    <text evidence="1">The sequence shown here is derived from an EMBL/GenBank/DDBJ whole genome shotgun (WGS) entry which is preliminary data.</text>
</comment>
<sequence length="133" mass="13774">MTTFTITVDGSDDDNRSLWDWLRQEPGLRGRVRRHTTPPAPGSMGSMVELVIEAVVGGTVGTIAGQLGPALSSWLARSRAGGPRDTTLTITLPEGGTVVLTADNAALAVRLLQSTPAVPLPGETGTADSAPRS</sequence>
<dbReference type="Pfam" id="PF19953">
    <property type="entry name" value="EACC1"/>
    <property type="match status" value="1"/>
</dbReference>
<dbReference type="RefSeq" id="WP_387901703.1">
    <property type="nucleotide sequence ID" value="NZ_JBIBEG010000003.1"/>
</dbReference>
<proteinExistence type="predicted"/>
<protein>
    <submittedName>
        <fullName evidence="1">Uncharacterized protein</fullName>
    </submittedName>
</protein>
<organism evidence="1 2">
    <name type="scientific">Streptomyces argenteolus</name>
    <dbReference type="NCBI Taxonomy" id="67274"/>
    <lineage>
        <taxon>Bacteria</taxon>
        <taxon>Bacillati</taxon>
        <taxon>Actinomycetota</taxon>
        <taxon>Actinomycetes</taxon>
        <taxon>Kitasatosporales</taxon>
        <taxon>Streptomycetaceae</taxon>
        <taxon>Streptomyces</taxon>
    </lineage>
</organism>
<reference evidence="1 2" key="1">
    <citation type="submission" date="2024-10" db="EMBL/GenBank/DDBJ databases">
        <title>The Natural Products Discovery Center: Release of the First 8490 Sequenced Strains for Exploring Actinobacteria Biosynthetic Diversity.</title>
        <authorList>
            <person name="Kalkreuter E."/>
            <person name="Kautsar S.A."/>
            <person name="Yang D."/>
            <person name="Bader C.D."/>
            <person name="Teijaro C.N."/>
            <person name="Fluegel L."/>
            <person name="Davis C.M."/>
            <person name="Simpson J.R."/>
            <person name="Lauterbach L."/>
            <person name="Steele A.D."/>
            <person name="Gui C."/>
            <person name="Meng S."/>
            <person name="Li G."/>
            <person name="Viehrig K."/>
            <person name="Ye F."/>
            <person name="Su P."/>
            <person name="Kiefer A.F."/>
            <person name="Nichols A."/>
            <person name="Cepeda A.J."/>
            <person name="Yan W."/>
            <person name="Fan B."/>
            <person name="Jiang Y."/>
            <person name="Adhikari A."/>
            <person name="Zheng C.-J."/>
            <person name="Schuster L."/>
            <person name="Cowan T.M."/>
            <person name="Smanski M.J."/>
            <person name="Chevrette M.G."/>
            <person name="De Carvalho L.P.S."/>
            <person name="Shen B."/>
        </authorList>
    </citation>
    <scope>NUCLEOTIDE SEQUENCE [LARGE SCALE GENOMIC DNA]</scope>
    <source>
        <strain evidence="1 2">NPDC012540</strain>
    </source>
</reference>